<proteinExistence type="predicted"/>
<name>A0A0R3MPN5_9BRAD</name>
<dbReference type="AlphaFoldDB" id="A0A0R3MPN5"/>
<keyword evidence="1" id="KW-0732">Signal</keyword>
<feature type="domain" description="DUF4440" evidence="2">
    <location>
        <begin position="25"/>
        <end position="132"/>
    </location>
</feature>
<evidence type="ECO:0000256" key="1">
    <source>
        <dbReference type="SAM" id="SignalP"/>
    </source>
</evidence>
<sequence>MRSIALVIAFMISLTAAASAQKAEIEAINAKFIEYFNKGDFSGIASLYTTDATALPPGSAMVQGRPAIEVMWKGMAEQVGDPKLTTVDVKPLGPSAAREIGTFALKTKGATPQDVTGKYVVVWEKVGNDWKLTTDIWNEGK</sequence>
<evidence type="ECO:0000313" key="3">
    <source>
        <dbReference type="EMBL" id="KRR22057.1"/>
    </source>
</evidence>
<keyword evidence="3" id="KW-0413">Isomerase</keyword>
<evidence type="ECO:0000313" key="4">
    <source>
        <dbReference type="Proteomes" id="UP000051660"/>
    </source>
</evidence>
<accession>A0A0R3MPN5</accession>
<dbReference type="Pfam" id="PF14534">
    <property type="entry name" value="DUF4440"/>
    <property type="match status" value="1"/>
</dbReference>
<dbReference type="OrthoDB" id="7630482at2"/>
<dbReference type="Gene3D" id="3.10.450.50">
    <property type="match status" value="1"/>
</dbReference>
<evidence type="ECO:0000259" key="2">
    <source>
        <dbReference type="Pfam" id="PF14534"/>
    </source>
</evidence>
<dbReference type="GO" id="GO:0016853">
    <property type="term" value="F:isomerase activity"/>
    <property type="evidence" value="ECO:0007669"/>
    <property type="project" value="UniProtKB-KW"/>
</dbReference>
<dbReference type="SUPFAM" id="SSF54427">
    <property type="entry name" value="NTF2-like"/>
    <property type="match status" value="1"/>
</dbReference>
<dbReference type="InterPro" id="IPR032710">
    <property type="entry name" value="NTF2-like_dom_sf"/>
</dbReference>
<organism evidence="3 4">
    <name type="scientific">Bradyrhizobium lablabi</name>
    <dbReference type="NCBI Taxonomy" id="722472"/>
    <lineage>
        <taxon>Bacteria</taxon>
        <taxon>Pseudomonadati</taxon>
        <taxon>Pseudomonadota</taxon>
        <taxon>Alphaproteobacteria</taxon>
        <taxon>Hyphomicrobiales</taxon>
        <taxon>Nitrobacteraceae</taxon>
        <taxon>Bradyrhizobium</taxon>
    </lineage>
</organism>
<dbReference type="NCBIfam" id="TIGR02246">
    <property type="entry name" value="SgcJ/EcaC family oxidoreductase"/>
    <property type="match status" value="1"/>
</dbReference>
<protein>
    <submittedName>
        <fullName evidence="3">Ketosteroid isomerase</fullName>
    </submittedName>
</protein>
<dbReference type="InterPro" id="IPR011944">
    <property type="entry name" value="Steroid_delta5-4_isomerase"/>
</dbReference>
<feature type="chain" id="PRO_5006444357" evidence="1">
    <location>
        <begin position="21"/>
        <end position="141"/>
    </location>
</feature>
<gene>
    <name evidence="3" type="ORF">CQ14_39100</name>
</gene>
<comment type="caution">
    <text evidence="3">The sequence shown here is derived from an EMBL/GenBank/DDBJ whole genome shotgun (WGS) entry which is preliminary data.</text>
</comment>
<reference evidence="3 4" key="1">
    <citation type="submission" date="2014-03" db="EMBL/GenBank/DDBJ databases">
        <title>Bradyrhizobium valentinum sp. nov., isolated from effective nodules of Lupinus mariae-josephae, a lupine endemic of basic-lime soils in Eastern Spain.</title>
        <authorList>
            <person name="Duran D."/>
            <person name="Rey L."/>
            <person name="Navarro A."/>
            <person name="Busquets A."/>
            <person name="Imperial J."/>
            <person name="Ruiz-Argueso T."/>
        </authorList>
    </citation>
    <scope>NUCLEOTIDE SEQUENCE [LARGE SCALE GENOMIC DNA]</scope>
    <source>
        <strain evidence="3 4">CCBAU 23086</strain>
    </source>
</reference>
<dbReference type="Proteomes" id="UP000051660">
    <property type="component" value="Unassembled WGS sequence"/>
</dbReference>
<feature type="signal peptide" evidence="1">
    <location>
        <begin position="1"/>
        <end position="20"/>
    </location>
</feature>
<dbReference type="InterPro" id="IPR027843">
    <property type="entry name" value="DUF4440"/>
</dbReference>
<dbReference type="RefSeq" id="WP_057859686.1">
    <property type="nucleotide sequence ID" value="NZ_LLYB01000078.1"/>
</dbReference>
<dbReference type="EMBL" id="LLYB01000078">
    <property type="protein sequence ID" value="KRR22057.1"/>
    <property type="molecule type" value="Genomic_DNA"/>
</dbReference>